<dbReference type="RefSeq" id="WP_023068586.1">
    <property type="nucleotide sequence ID" value="NZ_AUZM01000065.1"/>
</dbReference>
<evidence type="ECO:0000256" key="1">
    <source>
        <dbReference type="SAM" id="Phobius"/>
    </source>
</evidence>
<keyword evidence="1" id="KW-1133">Transmembrane helix</keyword>
<feature type="transmembrane region" description="Helical" evidence="1">
    <location>
        <begin position="69"/>
        <end position="92"/>
    </location>
</feature>
<dbReference type="Proteomes" id="UP000017127">
    <property type="component" value="Unassembled WGS sequence"/>
</dbReference>
<keyword evidence="1" id="KW-0812">Transmembrane</keyword>
<sequence length="479" mass="53554">MVLRPNKRAVGTFPNRRDTEKALHELRDSGFPMDRVSIITQDSEAPNRIGETEVHDHHHGNKADDGAKAGVLTGGALGGLTGLLVGLGALAIPGIGPIMLAGATATTIATTAAGGAIGAAAGGLIGALVGLGIPEEHARTYNERVSKGHYLVMIDGTDDEIHRAETVLHRQGIRDWGVFDIPASEYRDQTDEPLTPQYHDYRAIGVFPRRRDADAALDELINAGFPARQVYLVGRDYDHHPNRHGFHIHNRFDNRFLGFLGDRNRFFNDRFERGDYLIVVEGSPEEIRTAETLFNRREIKEWAIFKRPENERSDTNIHTFSTARTGSESLPYKHGVGIFSTRQEAEYALTELKNVDFPMRNVSVVAHDSNQMNRIPDINRMDRVDNYAGLGIFEDRAKHYHNHIGQGHYLVIVEGTDNDLRQVQSILNRQGIQEFGIYDPTTINHNTSTSGRIETDSEHAQVISRDPKVKVVDHRDRKF</sequence>
<evidence type="ECO:0000313" key="3">
    <source>
        <dbReference type="Proteomes" id="UP000017127"/>
    </source>
</evidence>
<organism evidence="2 3">
    <name type="scientific">Lyngbya aestuarii BL J</name>
    <dbReference type="NCBI Taxonomy" id="1348334"/>
    <lineage>
        <taxon>Bacteria</taxon>
        <taxon>Bacillati</taxon>
        <taxon>Cyanobacteriota</taxon>
        <taxon>Cyanophyceae</taxon>
        <taxon>Oscillatoriophycideae</taxon>
        <taxon>Oscillatoriales</taxon>
        <taxon>Microcoleaceae</taxon>
        <taxon>Lyngbya</taxon>
    </lineage>
</organism>
<protein>
    <submittedName>
        <fullName evidence="2">Heat induced stress YflT family protein</fullName>
    </submittedName>
</protein>
<dbReference type="EMBL" id="AUZM01000065">
    <property type="protein sequence ID" value="ERT05185.1"/>
    <property type="molecule type" value="Genomic_DNA"/>
</dbReference>
<name>U7QDU0_9CYAN</name>
<keyword evidence="3" id="KW-1185">Reference proteome</keyword>
<keyword evidence="1" id="KW-0472">Membrane</keyword>
<gene>
    <name evidence="2" type="ORF">M595_4876</name>
</gene>
<dbReference type="PANTHER" id="PTHR36109">
    <property type="entry name" value="MEMBRANE PROTEIN-RELATED"/>
    <property type="match status" value="1"/>
</dbReference>
<dbReference type="InterPro" id="IPR052948">
    <property type="entry name" value="Low_temp-induced_all0457"/>
</dbReference>
<evidence type="ECO:0000313" key="2">
    <source>
        <dbReference type="EMBL" id="ERT05185.1"/>
    </source>
</evidence>
<dbReference type="PANTHER" id="PTHR36109:SF2">
    <property type="entry name" value="MEMBRANE PROTEIN"/>
    <property type="match status" value="1"/>
</dbReference>
<proteinExistence type="predicted"/>
<accession>U7QDU0</accession>
<feature type="transmembrane region" description="Helical" evidence="1">
    <location>
        <begin position="98"/>
        <end position="131"/>
    </location>
</feature>
<comment type="caution">
    <text evidence="2">The sequence shown here is derived from an EMBL/GenBank/DDBJ whole genome shotgun (WGS) entry which is preliminary data.</text>
</comment>
<dbReference type="PATRIC" id="fig|1348334.3.peg.4702"/>
<dbReference type="AlphaFoldDB" id="U7QDU0"/>
<reference evidence="2 3" key="1">
    <citation type="journal article" date="2013" name="Front. Microbiol.">
        <title>Comparative genomic analyses of the cyanobacterium, Lyngbya aestuarii BL J, a powerful hydrogen producer.</title>
        <authorList>
            <person name="Kothari A."/>
            <person name="Vaughn M."/>
            <person name="Garcia-Pichel F."/>
        </authorList>
    </citation>
    <scope>NUCLEOTIDE SEQUENCE [LARGE SCALE GENOMIC DNA]</scope>
    <source>
        <strain evidence="2 3">BL J</strain>
    </source>
</reference>